<sequence length="172" mass="18998">MAFFGRPSDCIGVGAGTGFLFGIFFLCGPSWPTGRFFPCRRLDFHPSGTSVLCIPLLMYYRAALEAAAAANSGCRGDRAQHILRMVLDSPGGLLEDGGTAAGLSLLTIVSIFLSIFLSRSFRLSLQDRVLDVYLSPRPCFSYQEHMYPAAHRGPYWVRAALVQRQLRKDWTA</sequence>
<evidence type="ECO:0000313" key="3">
    <source>
        <dbReference type="Proteomes" id="UP000813385"/>
    </source>
</evidence>
<keyword evidence="1" id="KW-0472">Membrane</keyword>
<name>A0A8K0TPL9_9PEZI</name>
<gene>
    <name evidence="2" type="ORF">B0T11DRAFT_16802</name>
</gene>
<dbReference type="AlphaFoldDB" id="A0A8K0TPL9"/>
<proteinExistence type="predicted"/>
<dbReference type="OrthoDB" id="10635287at2759"/>
<feature type="transmembrane region" description="Helical" evidence="1">
    <location>
        <begin position="12"/>
        <end position="31"/>
    </location>
</feature>
<evidence type="ECO:0000313" key="2">
    <source>
        <dbReference type="EMBL" id="KAH7376104.1"/>
    </source>
</evidence>
<reference evidence="2" key="1">
    <citation type="journal article" date="2021" name="Nat. Commun.">
        <title>Genetic determinants of endophytism in the Arabidopsis root mycobiome.</title>
        <authorList>
            <person name="Mesny F."/>
            <person name="Miyauchi S."/>
            <person name="Thiergart T."/>
            <person name="Pickel B."/>
            <person name="Atanasova L."/>
            <person name="Karlsson M."/>
            <person name="Huettel B."/>
            <person name="Barry K.W."/>
            <person name="Haridas S."/>
            <person name="Chen C."/>
            <person name="Bauer D."/>
            <person name="Andreopoulos W."/>
            <person name="Pangilinan J."/>
            <person name="LaButti K."/>
            <person name="Riley R."/>
            <person name="Lipzen A."/>
            <person name="Clum A."/>
            <person name="Drula E."/>
            <person name="Henrissat B."/>
            <person name="Kohler A."/>
            <person name="Grigoriev I.V."/>
            <person name="Martin F.M."/>
            <person name="Hacquard S."/>
        </authorList>
    </citation>
    <scope>NUCLEOTIDE SEQUENCE</scope>
    <source>
        <strain evidence="2">MPI-CAGE-AT-0016</strain>
    </source>
</reference>
<evidence type="ECO:0000256" key="1">
    <source>
        <dbReference type="SAM" id="Phobius"/>
    </source>
</evidence>
<keyword evidence="1" id="KW-1133">Transmembrane helix</keyword>
<organism evidence="2 3">
    <name type="scientific">Plectosphaerella cucumerina</name>
    <dbReference type="NCBI Taxonomy" id="40658"/>
    <lineage>
        <taxon>Eukaryota</taxon>
        <taxon>Fungi</taxon>
        <taxon>Dikarya</taxon>
        <taxon>Ascomycota</taxon>
        <taxon>Pezizomycotina</taxon>
        <taxon>Sordariomycetes</taxon>
        <taxon>Hypocreomycetidae</taxon>
        <taxon>Glomerellales</taxon>
        <taxon>Plectosphaerellaceae</taxon>
        <taxon>Plectosphaerella</taxon>
    </lineage>
</organism>
<dbReference type="EMBL" id="JAGPXD010000001">
    <property type="protein sequence ID" value="KAH7376104.1"/>
    <property type="molecule type" value="Genomic_DNA"/>
</dbReference>
<feature type="transmembrane region" description="Helical" evidence="1">
    <location>
        <begin position="99"/>
        <end position="118"/>
    </location>
</feature>
<dbReference type="Proteomes" id="UP000813385">
    <property type="component" value="Unassembled WGS sequence"/>
</dbReference>
<keyword evidence="1" id="KW-0812">Transmembrane</keyword>
<protein>
    <submittedName>
        <fullName evidence="2">Uncharacterized protein</fullName>
    </submittedName>
</protein>
<keyword evidence="3" id="KW-1185">Reference proteome</keyword>
<comment type="caution">
    <text evidence="2">The sequence shown here is derived from an EMBL/GenBank/DDBJ whole genome shotgun (WGS) entry which is preliminary data.</text>
</comment>
<accession>A0A8K0TPL9</accession>